<evidence type="ECO:0000256" key="2">
    <source>
        <dbReference type="SAM" id="SignalP"/>
    </source>
</evidence>
<protein>
    <submittedName>
        <fullName evidence="3">Cu-Zn family superoxide dismutase</fullName>
        <ecNumber evidence="3">1.15.1.1</ecNumber>
    </submittedName>
</protein>
<dbReference type="AlphaFoldDB" id="A0A7W9NMW9"/>
<accession>A0A7W9NMW9</accession>
<dbReference type="InterPro" id="IPR036423">
    <property type="entry name" value="SOD-like_Cu/Zn_dom_sf"/>
</dbReference>
<feature type="signal peptide" evidence="2">
    <location>
        <begin position="1"/>
        <end position="25"/>
    </location>
</feature>
<dbReference type="Proteomes" id="UP000585638">
    <property type="component" value="Unassembled WGS sequence"/>
</dbReference>
<organism evidence="3 4">
    <name type="scientific">Kutzneria kofuensis</name>
    <dbReference type="NCBI Taxonomy" id="103725"/>
    <lineage>
        <taxon>Bacteria</taxon>
        <taxon>Bacillati</taxon>
        <taxon>Actinomycetota</taxon>
        <taxon>Actinomycetes</taxon>
        <taxon>Pseudonocardiales</taxon>
        <taxon>Pseudonocardiaceae</taxon>
        <taxon>Kutzneria</taxon>
    </lineage>
</organism>
<sequence>MRHEPAAVLLTVTVAMLGVVGTAMADSAPPAHPAYTSADFENYRPNAKAVTYAPGLVPVGSTATVFATPTPNGSTTVVLYVEGLLANHQYGAHVHQKHCGAAPEDAGAHYQNIPDPVQPSVNPAYANSQNEIWLDFTTDRHGNAWTVSSVNWQFTERHAGSVVIHAEHTHTDPGHAGTAGARLGCVSVDF</sequence>
<comment type="similarity">
    <text evidence="1">Belongs to the Cu-Zn superoxide dismutase family.</text>
</comment>
<dbReference type="GO" id="GO:0046872">
    <property type="term" value="F:metal ion binding"/>
    <property type="evidence" value="ECO:0007669"/>
    <property type="project" value="InterPro"/>
</dbReference>
<keyword evidence="3" id="KW-0560">Oxidoreductase</keyword>
<feature type="chain" id="PRO_5031338852" evidence="2">
    <location>
        <begin position="26"/>
        <end position="190"/>
    </location>
</feature>
<evidence type="ECO:0000313" key="3">
    <source>
        <dbReference type="EMBL" id="MBB5897981.1"/>
    </source>
</evidence>
<comment type="caution">
    <text evidence="3">The sequence shown here is derived from an EMBL/GenBank/DDBJ whole genome shotgun (WGS) entry which is preliminary data.</text>
</comment>
<evidence type="ECO:0000256" key="1">
    <source>
        <dbReference type="ARBA" id="ARBA00010457"/>
    </source>
</evidence>
<keyword evidence="4" id="KW-1185">Reference proteome</keyword>
<dbReference type="SUPFAM" id="SSF49329">
    <property type="entry name" value="Cu,Zn superoxide dismutase-like"/>
    <property type="match status" value="1"/>
</dbReference>
<dbReference type="RefSeq" id="WP_221339749.1">
    <property type="nucleotide sequence ID" value="NZ_BAAAWY010000004.1"/>
</dbReference>
<dbReference type="Gene3D" id="2.60.40.200">
    <property type="entry name" value="Superoxide dismutase, copper/zinc binding domain"/>
    <property type="match status" value="1"/>
</dbReference>
<keyword evidence="2" id="KW-0732">Signal</keyword>
<proteinExistence type="inferred from homology"/>
<dbReference type="GO" id="GO:0004784">
    <property type="term" value="F:superoxide dismutase activity"/>
    <property type="evidence" value="ECO:0007669"/>
    <property type="project" value="UniProtKB-EC"/>
</dbReference>
<reference evidence="3 4" key="1">
    <citation type="submission" date="2020-08" db="EMBL/GenBank/DDBJ databases">
        <title>Sequencing the genomes of 1000 actinobacteria strains.</title>
        <authorList>
            <person name="Klenk H.-P."/>
        </authorList>
    </citation>
    <scope>NUCLEOTIDE SEQUENCE [LARGE SCALE GENOMIC DNA]</scope>
    <source>
        <strain evidence="3 4">DSM 43851</strain>
    </source>
</reference>
<name>A0A7W9NMW9_9PSEU</name>
<dbReference type="EMBL" id="JACHIR010000004">
    <property type="protein sequence ID" value="MBB5897981.1"/>
    <property type="molecule type" value="Genomic_DNA"/>
</dbReference>
<dbReference type="EC" id="1.15.1.1" evidence="3"/>
<gene>
    <name evidence="3" type="ORF">BJ998_009240</name>
</gene>
<evidence type="ECO:0000313" key="4">
    <source>
        <dbReference type="Proteomes" id="UP000585638"/>
    </source>
</evidence>